<protein>
    <recommendedName>
        <fullName evidence="1">diguanylate cyclase</fullName>
        <ecNumber evidence="1">2.7.7.65</ecNumber>
    </recommendedName>
</protein>
<sequence>MAAAAQTRTQQRRALVAILVLNFAAIGIDVGVLDEHLAIAVALRLMLVFPIVLLGLALNCWSANTSLQATVNAVAVVVCIASVAAIGEVSPEPFAGRYMMAAQFFIFTSALLSGLPWRHTQIMTVAATGAYALIVATGLQWPPKWANLDLVGFGIVMGAMALRVRKRKDEQIAELELIRSNDAQLKKQLREASESLGRLSTTDSLTGAFNRRYLDELIAHGANSVVPSLGQGVLMVDVDHFKLFNDHSGHAAGDRCLQQIVATIRDNVRPSCDIVVRYGGEEFAVILPGMDEAELRHAAERLCRVV</sequence>
<proteinExistence type="predicted"/>
<evidence type="ECO:0000256" key="1">
    <source>
        <dbReference type="ARBA" id="ARBA00012528"/>
    </source>
</evidence>
<dbReference type="PANTHER" id="PTHR45138:SF9">
    <property type="entry name" value="DIGUANYLATE CYCLASE DGCM-RELATED"/>
    <property type="match status" value="1"/>
</dbReference>
<keyword evidence="3" id="KW-0812">Transmembrane</keyword>
<dbReference type="EMBL" id="JXXE01000506">
    <property type="protein sequence ID" value="KIZ38332.1"/>
    <property type="molecule type" value="Genomic_DNA"/>
</dbReference>
<dbReference type="InterPro" id="IPR029787">
    <property type="entry name" value="Nucleotide_cyclase"/>
</dbReference>
<feature type="transmembrane region" description="Helical" evidence="3">
    <location>
        <begin position="70"/>
        <end position="89"/>
    </location>
</feature>
<dbReference type="CDD" id="cd01949">
    <property type="entry name" value="GGDEF"/>
    <property type="match status" value="1"/>
</dbReference>
<feature type="transmembrane region" description="Helical" evidence="3">
    <location>
        <begin position="39"/>
        <end position="58"/>
    </location>
</feature>
<dbReference type="InterPro" id="IPR050469">
    <property type="entry name" value="Diguanylate_Cyclase"/>
</dbReference>
<accession>A0A0D7EFJ9</accession>
<evidence type="ECO:0000256" key="2">
    <source>
        <dbReference type="ARBA" id="ARBA00034247"/>
    </source>
</evidence>
<dbReference type="SMART" id="SM00267">
    <property type="entry name" value="GGDEF"/>
    <property type="match status" value="1"/>
</dbReference>
<feature type="transmembrane region" description="Helical" evidence="3">
    <location>
        <begin position="122"/>
        <end position="139"/>
    </location>
</feature>
<dbReference type="GO" id="GO:0005886">
    <property type="term" value="C:plasma membrane"/>
    <property type="evidence" value="ECO:0007669"/>
    <property type="project" value="TreeGrafter"/>
</dbReference>
<evidence type="ECO:0000313" key="5">
    <source>
        <dbReference type="EMBL" id="KIZ38332.1"/>
    </source>
</evidence>
<gene>
    <name evidence="5" type="ORF">OO17_22880</name>
</gene>
<dbReference type="Gene3D" id="3.30.70.270">
    <property type="match status" value="1"/>
</dbReference>
<evidence type="ECO:0000256" key="3">
    <source>
        <dbReference type="SAM" id="Phobius"/>
    </source>
</evidence>
<name>A0A0D7EFJ9_RHOPL</name>
<evidence type="ECO:0000313" key="6">
    <source>
        <dbReference type="Proteomes" id="UP000032515"/>
    </source>
</evidence>
<feature type="transmembrane region" description="Helical" evidence="3">
    <location>
        <begin position="14"/>
        <end position="33"/>
    </location>
</feature>
<dbReference type="Pfam" id="PF00990">
    <property type="entry name" value="GGDEF"/>
    <property type="match status" value="1"/>
</dbReference>
<dbReference type="Proteomes" id="UP000032515">
    <property type="component" value="Unassembled WGS sequence"/>
</dbReference>
<feature type="non-terminal residue" evidence="5">
    <location>
        <position position="306"/>
    </location>
</feature>
<dbReference type="PANTHER" id="PTHR45138">
    <property type="entry name" value="REGULATORY COMPONENTS OF SENSORY TRANSDUCTION SYSTEM"/>
    <property type="match status" value="1"/>
</dbReference>
<dbReference type="InterPro" id="IPR000160">
    <property type="entry name" value="GGDEF_dom"/>
</dbReference>
<feature type="transmembrane region" description="Helical" evidence="3">
    <location>
        <begin position="95"/>
        <end position="115"/>
    </location>
</feature>
<feature type="domain" description="GGDEF" evidence="4">
    <location>
        <begin position="229"/>
        <end position="306"/>
    </location>
</feature>
<keyword evidence="3" id="KW-0472">Membrane</keyword>
<comment type="catalytic activity">
    <reaction evidence="2">
        <text>2 GTP = 3',3'-c-di-GMP + 2 diphosphate</text>
        <dbReference type="Rhea" id="RHEA:24898"/>
        <dbReference type="ChEBI" id="CHEBI:33019"/>
        <dbReference type="ChEBI" id="CHEBI:37565"/>
        <dbReference type="ChEBI" id="CHEBI:58805"/>
        <dbReference type="EC" id="2.7.7.65"/>
    </reaction>
</comment>
<dbReference type="GO" id="GO:0043709">
    <property type="term" value="P:cell adhesion involved in single-species biofilm formation"/>
    <property type="evidence" value="ECO:0007669"/>
    <property type="project" value="TreeGrafter"/>
</dbReference>
<reference evidence="5 6" key="1">
    <citation type="submission" date="2014-11" db="EMBL/GenBank/DDBJ databases">
        <title>Genomics and ecophysiology of heterotrophic nitrogen fixing bacteria isolated from estuarine surface water.</title>
        <authorList>
            <person name="Bentzon-Tilia M."/>
            <person name="Severin I."/>
            <person name="Hansen L.H."/>
            <person name="Riemann L."/>
        </authorList>
    </citation>
    <scope>NUCLEOTIDE SEQUENCE [LARGE SCALE GENOMIC DNA]</scope>
    <source>
        <strain evidence="5 6">BAL398</strain>
    </source>
</reference>
<dbReference type="GO" id="GO:0052621">
    <property type="term" value="F:diguanylate cyclase activity"/>
    <property type="evidence" value="ECO:0007669"/>
    <property type="project" value="UniProtKB-EC"/>
</dbReference>
<dbReference type="SUPFAM" id="SSF55073">
    <property type="entry name" value="Nucleotide cyclase"/>
    <property type="match status" value="1"/>
</dbReference>
<comment type="caution">
    <text evidence="5">The sequence shown here is derived from an EMBL/GenBank/DDBJ whole genome shotgun (WGS) entry which is preliminary data.</text>
</comment>
<dbReference type="EC" id="2.7.7.65" evidence="1"/>
<evidence type="ECO:0000259" key="4">
    <source>
        <dbReference type="PROSITE" id="PS50887"/>
    </source>
</evidence>
<keyword evidence="3" id="KW-1133">Transmembrane helix</keyword>
<feature type="transmembrane region" description="Helical" evidence="3">
    <location>
        <begin position="145"/>
        <end position="162"/>
    </location>
</feature>
<dbReference type="AlphaFoldDB" id="A0A0D7EFJ9"/>
<dbReference type="PROSITE" id="PS50887">
    <property type="entry name" value="GGDEF"/>
    <property type="match status" value="1"/>
</dbReference>
<dbReference type="InterPro" id="IPR043128">
    <property type="entry name" value="Rev_trsase/Diguanyl_cyclase"/>
</dbReference>
<dbReference type="GO" id="GO:1902201">
    <property type="term" value="P:negative regulation of bacterial-type flagellum-dependent cell motility"/>
    <property type="evidence" value="ECO:0007669"/>
    <property type="project" value="TreeGrafter"/>
</dbReference>
<dbReference type="NCBIfam" id="TIGR00254">
    <property type="entry name" value="GGDEF"/>
    <property type="match status" value="1"/>
</dbReference>
<organism evidence="5 6">
    <name type="scientific">Rhodopseudomonas palustris</name>
    <dbReference type="NCBI Taxonomy" id="1076"/>
    <lineage>
        <taxon>Bacteria</taxon>
        <taxon>Pseudomonadati</taxon>
        <taxon>Pseudomonadota</taxon>
        <taxon>Alphaproteobacteria</taxon>
        <taxon>Hyphomicrobiales</taxon>
        <taxon>Nitrobacteraceae</taxon>
        <taxon>Rhodopseudomonas</taxon>
    </lineage>
</organism>